<organism evidence="1 2">
    <name type="scientific">Dermacentor silvarum</name>
    <name type="common">Tick</name>
    <dbReference type="NCBI Taxonomy" id="543639"/>
    <lineage>
        <taxon>Eukaryota</taxon>
        <taxon>Metazoa</taxon>
        <taxon>Ecdysozoa</taxon>
        <taxon>Arthropoda</taxon>
        <taxon>Chelicerata</taxon>
        <taxon>Arachnida</taxon>
        <taxon>Acari</taxon>
        <taxon>Parasitiformes</taxon>
        <taxon>Ixodida</taxon>
        <taxon>Ixodoidea</taxon>
        <taxon>Ixodidae</taxon>
        <taxon>Rhipicephalinae</taxon>
        <taxon>Dermacentor</taxon>
    </lineage>
</organism>
<reference evidence="1" key="1">
    <citation type="submission" date="2020-05" db="EMBL/GenBank/DDBJ databases">
        <title>Large-scale comparative analyses of tick genomes elucidate their genetic diversity and vector capacities.</title>
        <authorList>
            <person name="Jia N."/>
            <person name="Wang J."/>
            <person name="Shi W."/>
            <person name="Du L."/>
            <person name="Sun Y."/>
            <person name="Zhan W."/>
            <person name="Jiang J."/>
            <person name="Wang Q."/>
            <person name="Zhang B."/>
            <person name="Ji P."/>
            <person name="Sakyi L.B."/>
            <person name="Cui X."/>
            <person name="Yuan T."/>
            <person name="Jiang B."/>
            <person name="Yang W."/>
            <person name="Lam T.T.-Y."/>
            <person name="Chang Q."/>
            <person name="Ding S."/>
            <person name="Wang X."/>
            <person name="Zhu J."/>
            <person name="Ruan X."/>
            <person name="Zhao L."/>
            <person name="Wei J."/>
            <person name="Que T."/>
            <person name="Du C."/>
            <person name="Cheng J."/>
            <person name="Dai P."/>
            <person name="Han X."/>
            <person name="Huang E."/>
            <person name="Gao Y."/>
            <person name="Liu J."/>
            <person name="Shao H."/>
            <person name="Ye R."/>
            <person name="Li L."/>
            <person name="Wei W."/>
            <person name="Wang X."/>
            <person name="Wang C."/>
            <person name="Yang T."/>
            <person name="Huo Q."/>
            <person name="Li W."/>
            <person name="Guo W."/>
            <person name="Chen H."/>
            <person name="Zhou L."/>
            <person name="Ni X."/>
            <person name="Tian J."/>
            <person name="Zhou Y."/>
            <person name="Sheng Y."/>
            <person name="Liu T."/>
            <person name="Pan Y."/>
            <person name="Xia L."/>
            <person name="Li J."/>
            <person name="Zhao F."/>
            <person name="Cao W."/>
        </authorList>
    </citation>
    <scope>NUCLEOTIDE SEQUENCE</scope>
    <source>
        <strain evidence="1">Dsil-2018</strain>
    </source>
</reference>
<accession>A0ACB8DIB2</accession>
<proteinExistence type="predicted"/>
<evidence type="ECO:0000313" key="1">
    <source>
        <dbReference type="EMBL" id="KAH7970356.1"/>
    </source>
</evidence>
<gene>
    <name evidence="1" type="ORF">HPB49_004416</name>
</gene>
<evidence type="ECO:0000313" key="2">
    <source>
        <dbReference type="Proteomes" id="UP000821865"/>
    </source>
</evidence>
<protein>
    <submittedName>
        <fullName evidence="1">Uncharacterized protein</fullName>
    </submittedName>
</protein>
<dbReference type="Proteomes" id="UP000821865">
    <property type="component" value="Chromosome 11"/>
</dbReference>
<sequence length="385" mass="41289">MYSSQANNTASSSLDDSLKAIKDGEVPVDVATEDDTMAASSASSSVDGVRVYRVNLSLLPVALTEAVALASLALVAYALRVGWLPVPLTERLFRCDDPDLSWPQRPQAAEDSLAMALLSPAALYAACVALPFVTMVVGELLLAAFSRRGRRVVRAGCVGCKVHQLTRRLLRNTGVYLLGALCTSVTVDVLKHACGAQRPYFLSVCRLNGSCDRGHYRFCQAAHDPHSVAGLRYASMSFPSFHAALMTYAAVYVTAYLHCVARTRSWRLLKPAVCLALGALALLCCASRVALRRSHAADVLAGAAMGAAVAAYLSACAAQRFRERRTARGAVSSGGQPQAGPFYRYVHTGKDAPCSPGPDAFQRDLQKRVTESRRNRQHAQDAARA</sequence>
<comment type="caution">
    <text evidence="1">The sequence shown here is derived from an EMBL/GenBank/DDBJ whole genome shotgun (WGS) entry which is preliminary data.</text>
</comment>
<keyword evidence="2" id="KW-1185">Reference proteome</keyword>
<dbReference type="EMBL" id="CM023480">
    <property type="protein sequence ID" value="KAH7970356.1"/>
    <property type="molecule type" value="Genomic_DNA"/>
</dbReference>
<name>A0ACB8DIB2_DERSI</name>